<sequence length="361" mass="40500">MPSAPIFTGRERLMLPEDYRPGDDVVIIGRGKKVFQHPGNIRFREIVDSYLEAYKGAATKGLKSSILWNILTTMRNTSKDNLGFVKKDAETGLWCAVDDANARINIAQAFRDRLSNSYRSSKQHKSIKRKVDLGLIGSDSSERITFEQDFLLDENILASLVNVDAKKFYHQVEPNKRICLRNSNSVPSSMPKIESSFGRVQRKTSMSMGHLRDILDTASKVTFSSDEQVHEPKAPFPSMSTDNKSNRTPCTESSLSTLLKQFEASIDCCSEENPFEPKPIAVVKEQPPVVVSSSTDVVMTPMMAMLKSQQQDMFEPDESTSSFNLKSLDLMDESDLLLQLDDCLDFVNATWNTQPEALFSS</sequence>
<evidence type="ECO:0000313" key="3">
    <source>
        <dbReference type="EMBL" id="CAB9511237.1"/>
    </source>
</evidence>
<accession>A0A9N8DYT5</accession>
<feature type="domain" description="DUF6824" evidence="2">
    <location>
        <begin position="26"/>
        <end position="112"/>
    </location>
</feature>
<gene>
    <name evidence="3" type="ORF">SEMRO_475_G150430.1</name>
</gene>
<dbReference type="Proteomes" id="UP001153069">
    <property type="component" value="Unassembled WGS sequence"/>
</dbReference>
<keyword evidence="4" id="KW-1185">Reference proteome</keyword>
<feature type="compositionally biased region" description="Polar residues" evidence="1">
    <location>
        <begin position="238"/>
        <end position="249"/>
    </location>
</feature>
<dbReference type="InterPro" id="IPR049227">
    <property type="entry name" value="DUF6824"/>
</dbReference>
<evidence type="ECO:0000313" key="4">
    <source>
        <dbReference type="Proteomes" id="UP001153069"/>
    </source>
</evidence>
<proteinExistence type="predicted"/>
<protein>
    <submittedName>
        <fullName evidence="3">Nitrilase family, member 2</fullName>
    </submittedName>
</protein>
<evidence type="ECO:0000256" key="1">
    <source>
        <dbReference type="SAM" id="MobiDB-lite"/>
    </source>
</evidence>
<organism evidence="3 4">
    <name type="scientific">Seminavis robusta</name>
    <dbReference type="NCBI Taxonomy" id="568900"/>
    <lineage>
        <taxon>Eukaryota</taxon>
        <taxon>Sar</taxon>
        <taxon>Stramenopiles</taxon>
        <taxon>Ochrophyta</taxon>
        <taxon>Bacillariophyta</taxon>
        <taxon>Bacillariophyceae</taxon>
        <taxon>Bacillariophycidae</taxon>
        <taxon>Naviculales</taxon>
        <taxon>Naviculaceae</taxon>
        <taxon>Seminavis</taxon>
    </lineage>
</organism>
<reference evidence="3" key="1">
    <citation type="submission" date="2020-06" db="EMBL/GenBank/DDBJ databases">
        <authorList>
            <consortium name="Plant Systems Biology data submission"/>
        </authorList>
    </citation>
    <scope>NUCLEOTIDE SEQUENCE</scope>
    <source>
        <strain evidence="3">D6</strain>
    </source>
</reference>
<dbReference type="AlphaFoldDB" id="A0A9N8DYT5"/>
<name>A0A9N8DYT5_9STRA</name>
<feature type="region of interest" description="Disordered" evidence="1">
    <location>
        <begin position="223"/>
        <end position="249"/>
    </location>
</feature>
<comment type="caution">
    <text evidence="3">The sequence shown here is derived from an EMBL/GenBank/DDBJ whole genome shotgun (WGS) entry which is preliminary data.</text>
</comment>
<dbReference type="EMBL" id="CAICTM010000474">
    <property type="protein sequence ID" value="CAB9511237.1"/>
    <property type="molecule type" value="Genomic_DNA"/>
</dbReference>
<evidence type="ECO:0000259" key="2">
    <source>
        <dbReference type="Pfam" id="PF20710"/>
    </source>
</evidence>
<dbReference type="Pfam" id="PF20710">
    <property type="entry name" value="DUF6824"/>
    <property type="match status" value="1"/>
</dbReference>